<gene>
    <name evidence="2" type="ORF">B3C1_01535</name>
</gene>
<dbReference type="AlphaFoldDB" id="K2JSG7"/>
<keyword evidence="3" id="KW-1185">Reference proteome</keyword>
<dbReference type="Proteomes" id="UP000006755">
    <property type="component" value="Unassembled WGS sequence"/>
</dbReference>
<keyword evidence="1" id="KW-0812">Transmembrane</keyword>
<dbReference type="OrthoDB" id="5953468at2"/>
<protein>
    <recommendedName>
        <fullName evidence="4">Transmembrane protein</fullName>
    </recommendedName>
</protein>
<accession>K2JSG7</accession>
<dbReference type="Pfam" id="PF17319">
    <property type="entry name" value="DUF5362"/>
    <property type="match status" value="1"/>
</dbReference>
<dbReference type="InterPro" id="IPR035287">
    <property type="entry name" value="DUF5362"/>
</dbReference>
<dbReference type="EMBL" id="AMRI01000002">
    <property type="protein sequence ID" value="EKE77452.1"/>
    <property type="molecule type" value="Genomic_DNA"/>
</dbReference>
<keyword evidence="1" id="KW-1133">Transmembrane helix</keyword>
<dbReference type="STRING" id="745411.B3C1_01535"/>
<feature type="transmembrane region" description="Helical" evidence="1">
    <location>
        <begin position="85"/>
        <end position="114"/>
    </location>
</feature>
<comment type="caution">
    <text evidence="2">The sequence shown here is derived from an EMBL/GenBank/DDBJ whole genome shotgun (WGS) entry which is preliminary data.</text>
</comment>
<feature type="transmembrane region" description="Helical" evidence="1">
    <location>
        <begin position="21"/>
        <end position="39"/>
    </location>
</feature>
<organism evidence="2 3">
    <name type="scientific">Gallaecimonas xiamenensis 3-C-1</name>
    <dbReference type="NCBI Taxonomy" id="745411"/>
    <lineage>
        <taxon>Bacteria</taxon>
        <taxon>Pseudomonadati</taxon>
        <taxon>Pseudomonadota</taxon>
        <taxon>Gammaproteobacteria</taxon>
        <taxon>Enterobacterales</taxon>
        <taxon>Gallaecimonadaceae</taxon>
        <taxon>Gallaecimonas</taxon>
    </lineage>
</organism>
<sequence length="121" mass="13064">MQTEQQDIIQRLSLPLFQAKGWMKLVGVIAIISGALQALSIVGILWAWLPIWTGVLLFQAASAIEAAQRSGSAEGMTEAMNKLKTFFTISGVMVLIGIILTVLFMLFGGMAMLAGMSHMGY</sequence>
<keyword evidence="1" id="KW-0472">Membrane</keyword>
<dbReference type="eggNOG" id="ENOG50333MS">
    <property type="taxonomic scope" value="Bacteria"/>
</dbReference>
<evidence type="ECO:0000256" key="1">
    <source>
        <dbReference type="SAM" id="Phobius"/>
    </source>
</evidence>
<reference evidence="2 3" key="1">
    <citation type="journal article" date="2012" name="J. Bacteriol.">
        <title>Genome Sequence of Gallaecimonas xiamenensis Type Strain 3-C-1.</title>
        <authorList>
            <person name="Lai Q."/>
            <person name="Wang L."/>
            <person name="Wang W."/>
            <person name="Shao Z."/>
        </authorList>
    </citation>
    <scope>NUCLEOTIDE SEQUENCE [LARGE SCALE GENOMIC DNA]</scope>
    <source>
        <strain evidence="2 3">3-C-1</strain>
    </source>
</reference>
<dbReference type="RefSeq" id="WP_008482447.1">
    <property type="nucleotide sequence ID" value="NZ_AMRI01000002.1"/>
</dbReference>
<evidence type="ECO:0008006" key="4">
    <source>
        <dbReference type="Google" id="ProtNLM"/>
    </source>
</evidence>
<evidence type="ECO:0000313" key="3">
    <source>
        <dbReference type="Proteomes" id="UP000006755"/>
    </source>
</evidence>
<name>K2JSG7_9GAMM</name>
<proteinExistence type="predicted"/>
<evidence type="ECO:0000313" key="2">
    <source>
        <dbReference type="EMBL" id="EKE77452.1"/>
    </source>
</evidence>